<dbReference type="RefSeq" id="WP_137012257.1">
    <property type="nucleotide sequence ID" value="NZ_SZPX01000002.1"/>
</dbReference>
<dbReference type="PANTHER" id="PTHR42856:SF1">
    <property type="entry name" value="ACYL-COENZYME A THIOESTERASE PAAI"/>
    <property type="match status" value="1"/>
</dbReference>
<name>A0A4U2Z8C2_9BACT</name>
<dbReference type="InterPro" id="IPR006683">
    <property type="entry name" value="Thioestr_dom"/>
</dbReference>
<evidence type="ECO:0000259" key="1">
    <source>
        <dbReference type="Pfam" id="PF03061"/>
    </source>
</evidence>
<accession>A0A4U2Z8C2</accession>
<dbReference type="OrthoDB" id="5323777at2"/>
<proteinExistence type="predicted"/>
<feature type="domain" description="Thioesterase" evidence="1">
    <location>
        <begin position="66"/>
        <end position="127"/>
    </location>
</feature>
<keyword evidence="3" id="KW-1185">Reference proteome</keyword>
<dbReference type="InterPro" id="IPR029069">
    <property type="entry name" value="HotDog_dom_sf"/>
</dbReference>
<dbReference type="GO" id="GO:0016289">
    <property type="term" value="F:acyl-CoA hydrolase activity"/>
    <property type="evidence" value="ECO:0007669"/>
    <property type="project" value="TreeGrafter"/>
</dbReference>
<comment type="caution">
    <text evidence="2">The sequence shown here is derived from an EMBL/GenBank/DDBJ whole genome shotgun (WGS) entry which is preliminary data.</text>
</comment>
<dbReference type="Gene3D" id="3.10.129.10">
    <property type="entry name" value="Hotdog Thioesterase"/>
    <property type="match status" value="1"/>
</dbReference>
<gene>
    <name evidence="2" type="ORF">FCU45_03305</name>
</gene>
<sequence>MSDREDKDFEDNEELEVEDYRAKDDVMLKTHEEINRDLCGEIEKMDIGYVKLKLVTTHDMIADSKGLIHGGFIFGAADYAAMAAVNERNVVLVASNCQFLSPVKFGDIVNFTAKVRHKEGRKRNVRVTGNVLDIKVFDGEFKTVVTDRHVLKLKLTEEDAEEEEYHNEHN</sequence>
<dbReference type="AlphaFoldDB" id="A0A4U2Z8C2"/>
<protein>
    <submittedName>
        <fullName evidence="2">PaaI family thioesterase</fullName>
    </submittedName>
</protein>
<dbReference type="InterPro" id="IPR052723">
    <property type="entry name" value="Acyl-CoA_thioesterase_PaaI"/>
</dbReference>
<dbReference type="PANTHER" id="PTHR42856">
    <property type="entry name" value="ACYL-COENZYME A THIOESTERASE PAAI"/>
    <property type="match status" value="1"/>
</dbReference>
<dbReference type="EMBL" id="SZPX01000002">
    <property type="protein sequence ID" value="TKI70324.1"/>
    <property type="molecule type" value="Genomic_DNA"/>
</dbReference>
<evidence type="ECO:0000313" key="2">
    <source>
        <dbReference type="EMBL" id="TKI70324.1"/>
    </source>
</evidence>
<evidence type="ECO:0000313" key="3">
    <source>
        <dbReference type="Proteomes" id="UP000309561"/>
    </source>
</evidence>
<dbReference type="Pfam" id="PF03061">
    <property type="entry name" value="4HBT"/>
    <property type="match status" value="1"/>
</dbReference>
<dbReference type="Proteomes" id="UP000309561">
    <property type="component" value="Unassembled WGS sequence"/>
</dbReference>
<reference evidence="2 3" key="1">
    <citation type="submission" date="2019-04" db="EMBL/GenBank/DDBJ databases">
        <title>Sulfurimonas crateris sp. nov. a facultative anaerobic sulfur-oxidizing chemolithautotrophic bacterium isolated from a terrestrial mud vulcano.</title>
        <authorList>
            <person name="Ratnikova N.M."/>
            <person name="Slobodkin A.I."/>
            <person name="Merkel A.Y."/>
            <person name="Novikov A."/>
            <person name="Bonch-Osmolovskaya E.A."/>
            <person name="Slobodkina G.B."/>
        </authorList>
    </citation>
    <scope>NUCLEOTIDE SEQUENCE [LARGE SCALE GENOMIC DNA]</scope>
    <source>
        <strain evidence="2 3">SN118</strain>
    </source>
</reference>
<organism evidence="2 3">
    <name type="scientific">Sulfurimonas crateris</name>
    <dbReference type="NCBI Taxonomy" id="2574727"/>
    <lineage>
        <taxon>Bacteria</taxon>
        <taxon>Pseudomonadati</taxon>
        <taxon>Campylobacterota</taxon>
        <taxon>Epsilonproteobacteria</taxon>
        <taxon>Campylobacterales</taxon>
        <taxon>Sulfurimonadaceae</taxon>
        <taxon>Sulfurimonas</taxon>
    </lineage>
</organism>
<dbReference type="SUPFAM" id="SSF54637">
    <property type="entry name" value="Thioesterase/thiol ester dehydrase-isomerase"/>
    <property type="match status" value="1"/>
</dbReference>